<keyword evidence="4" id="KW-0862">Zinc</keyword>
<keyword evidence="1" id="KW-0479">Metal-binding</keyword>
<feature type="compositionally biased region" description="Basic residues" evidence="6">
    <location>
        <begin position="459"/>
        <end position="471"/>
    </location>
</feature>
<dbReference type="PANTHER" id="PTHR24408">
    <property type="entry name" value="ZINC FINGER PROTEIN"/>
    <property type="match status" value="1"/>
</dbReference>
<dbReference type="GO" id="GO:0005634">
    <property type="term" value="C:nucleus"/>
    <property type="evidence" value="ECO:0007669"/>
    <property type="project" value="TreeGrafter"/>
</dbReference>
<feature type="region of interest" description="Disordered" evidence="6">
    <location>
        <begin position="426"/>
        <end position="508"/>
    </location>
</feature>
<feature type="compositionally biased region" description="Low complexity" evidence="6">
    <location>
        <begin position="472"/>
        <end position="486"/>
    </location>
</feature>
<dbReference type="PANTHER" id="PTHR24408:SF58">
    <property type="entry name" value="TRANSCRIPTION FACTOR (TFIIIA), PUTATIVE (AFU_ORTHOLOGUE AFUA_1G05150)-RELATED"/>
    <property type="match status" value="1"/>
</dbReference>
<feature type="compositionally biased region" description="Polar residues" evidence="6">
    <location>
        <begin position="426"/>
        <end position="438"/>
    </location>
</feature>
<dbReference type="EMBL" id="VRMN01000002">
    <property type="protein sequence ID" value="KAA8497098.1"/>
    <property type="molecule type" value="Genomic_DNA"/>
</dbReference>
<dbReference type="PROSITE" id="PS00028">
    <property type="entry name" value="ZINC_FINGER_C2H2_1"/>
    <property type="match status" value="2"/>
</dbReference>
<keyword evidence="9" id="KW-1185">Reference proteome</keyword>
<evidence type="ECO:0000256" key="1">
    <source>
        <dbReference type="ARBA" id="ARBA00022723"/>
    </source>
</evidence>
<keyword evidence="3 5" id="KW-0863">Zinc-finger</keyword>
<sequence length="542" mass="57308">MDSDGRAGWRAEVAKGEAGMEPGVNSEEPPGLGMLPRASMLLREVSGGAVAETAPQRQPSFGNQRFPTMMETAPSFFRSLSNVEFQRMSSDDIAKLLSVRHLQQTGVLGWDAVASNSARLQDAEAAITSAASKVQQELASSANGSDSVPWLELWFQQIKRTQPDLFQTLSFGAAGSTAGMGGNGADGADAQGAGMRRQGGLSAQARAETAGEEDAELIVASDGSRQYRCTEPGCAKVFSRRNNLKAHMRMHTGEQPYKCPDADCGKTFKWKSCLSSHVKMHAKRGSKSGTLLATDGDELASSIATGAAMGSVSNGMTGARPPTDSKKHHASALLFLGTDDQKHSLEQDDSDTLIRLPTEVRNMARSSSNMSDLEPSPSMTGLWQAATAGSGGSPRPSASTGQDSLEKRNTMDNIFSIMNRNMAASRNVSMKASETAAASTPGKRPPAELPEPESERGGHAAKRVTRSRKSARAAPAAEDENPPSSAVTKDAPGGADDQPELHSVPSGSLLPSLSAFPGNTMFNPSFRLPSFHVSRSERANQQ</sequence>
<evidence type="ECO:0000313" key="9">
    <source>
        <dbReference type="Proteomes" id="UP000324585"/>
    </source>
</evidence>
<keyword evidence="2" id="KW-0677">Repeat</keyword>
<dbReference type="FunFam" id="3.30.160.60:FF:000671">
    <property type="entry name" value="Zinc finger protein 26"/>
    <property type="match status" value="1"/>
</dbReference>
<feature type="compositionally biased region" description="Polar residues" evidence="6">
    <location>
        <begin position="364"/>
        <end position="381"/>
    </location>
</feature>
<feature type="domain" description="C2H2-type" evidence="7">
    <location>
        <begin position="257"/>
        <end position="286"/>
    </location>
</feature>
<dbReference type="GO" id="GO:0000981">
    <property type="term" value="F:DNA-binding transcription factor activity, RNA polymerase II-specific"/>
    <property type="evidence" value="ECO:0007669"/>
    <property type="project" value="TreeGrafter"/>
</dbReference>
<feature type="domain" description="C2H2-type" evidence="7">
    <location>
        <begin position="227"/>
        <end position="256"/>
    </location>
</feature>
<dbReference type="Pfam" id="PF00096">
    <property type="entry name" value="zf-C2H2"/>
    <property type="match status" value="2"/>
</dbReference>
<dbReference type="Gene3D" id="3.30.160.60">
    <property type="entry name" value="Classic Zinc Finger"/>
    <property type="match status" value="2"/>
</dbReference>
<evidence type="ECO:0000256" key="6">
    <source>
        <dbReference type="SAM" id="MobiDB-lite"/>
    </source>
</evidence>
<protein>
    <submittedName>
        <fullName evidence="8">Zinc finger protein 76</fullName>
    </submittedName>
</protein>
<evidence type="ECO:0000256" key="3">
    <source>
        <dbReference type="ARBA" id="ARBA00022771"/>
    </source>
</evidence>
<dbReference type="PROSITE" id="PS50157">
    <property type="entry name" value="ZINC_FINGER_C2H2_2"/>
    <property type="match status" value="2"/>
</dbReference>
<proteinExistence type="predicted"/>
<dbReference type="SUPFAM" id="SSF57667">
    <property type="entry name" value="beta-beta-alpha zinc fingers"/>
    <property type="match status" value="1"/>
</dbReference>
<name>A0A5J4Z194_PORPP</name>
<feature type="compositionally biased region" description="Basic and acidic residues" evidence="6">
    <location>
        <begin position="1"/>
        <end position="15"/>
    </location>
</feature>
<evidence type="ECO:0000256" key="5">
    <source>
        <dbReference type="PROSITE-ProRule" id="PRU00042"/>
    </source>
</evidence>
<accession>A0A5J4Z194</accession>
<dbReference type="SMART" id="SM00355">
    <property type="entry name" value="ZnF_C2H2"/>
    <property type="match status" value="2"/>
</dbReference>
<dbReference type="InterPro" id="IPR036236">
    <property type="entry name" value="Znf_C2H2_sf"/>
</dbReference>
<dbReference type="InterPro" id="IPR013087">
    <property type="entry name" value="Znf_C2H2_type"/>
</dbReference>
<evidence type="ECO:0000313" key="8">
    <source>
        <dbReference type="EMBL" id="KAA8497098.1"/>
    </source>
</evidence>
<dbReference type="OrthoDB" id="5976at2759"/>
<feature type="compositionally biased region" description="Low complexity" evidence="6">
    <location>
        <begin position="385"/>
        <end position="401"/>
    </location>
</feature>
<feature type="region of interest" description="Disordered" evidence="6">
    <location>
        <begin position="364"/>
        <end position="408"/>
    </location>
</feature>
<gene>
    <name evidence="8" type="ORF">FVE85_0827</name>
</gene>
<dbReference type="GO" id="GO:0043565">
    <property type="term" value="F:sequence-specific DNA binding"/>
    <property type="evidence" value="ECO:0007669"/>
    <property type="project" value="TreeGrafter"/>
</dbReference>
<dbReference type="Proteomes" id="UP000324585">
    <property type="component" value="Unassembled WGS sequence"/>
</dbReference>
<feature type="region of interest" description="Disordered" evidence="6">
    <location>
        <begin position="1"/>
        <end position="32"/>
    </location>
</feature>
<comment type="caution">
    <text evidence="8">The sequence shown here is derived from an EMBL/GenBank/DDBJ whole genome shotgun (WGS) entry which is preliminary data.</text>
</comment>
<dbReference type="GO" id="GO:0008270">
    <property type="term" value="F:zinc ion binding"/>
    <property type="evidence" value="ECO:0007669"/>
    <property type="project" value="UniProtKB-KW"/>
</dbReference>
<reference evidence="9" key="1">
    <citation type="journal article" date="2019" name="Nat. Commun.">
        <title>Expansion of phycobilisome linker gene families in mesophilic red algae.</title>
        <authorList>
            <person name="Lee J."/>
            <person name="Kim D."/>
            <person name="Bhattacharya D."/>
            <person name="Yoon H.S."/>
        </authorList>
    </citation>
    <scope>NUCLEOTIDE SEQUENCE [LARGE SCALE GENOMIC DNA]</scope>
    <source>
        <strain evidence="9">CCMP 1328</strain>
    </source>
</reference>
<dbReference type="FunFam" id="3.30.160.60:FF:000072">
    <property type="entry name" value="zinc finger protein 143 isoform X1"/>
    <property type="match status" value="1"/>
</dbReference>
<evidence type="ECO:0000256" key="4">
    <source>
        <dbReference type="ARBA" id="ARBA00022833"/>
    </source>
</evidence>
<evidence type="ECO:0000256" key="2">
    <source>
        <dbReference type="ARBA" id="ARBA00022737"/>
    </source>
</evidence>
<evidence type="ECO:0000259" key="7">
    <source>
        <dbReference type="PROSITE" id="PS50157"/>
    </source>
</evidence>
<organism evidence="8 9">
    <name type="scientific">Porphyridium purpureum</name>
    <name type="common">Red alga</name>
    <name type="synonym">Porphyridium cruentum</name>
    <dbReference type="NCBI Taxonomy" id="35688"/>
    <lineage>
        <taxon>Eukaryota</taxon>
        <taxon>Rhodophyta</taxon>
        <taxon>Bangiophyceae</taxon>
        <taxon>Porphyridiales</taxon>
        <taxon>Porphyridiaceae</taxon>
        <taxon>Porphyridium</taxon>
    </lineage>
</organism>
<dbReference type="AlphaFoldDB" id="A0A5J4Z194"/>